<dbReference type="Proteomes" id="UP000322110">
    <property type="component" value="Unassembled WGS sequence"/>
</dbReference>
<name>A0A5B2TKX7_9PROT</name>
<gene>
    <name evidence="2" type="ORF">F0Q34_05525</name>
</gene>
<evidence type="ECO:0000313" key="2">
    <source>
        <dbReference type="EMBL" id="KAA2215122.1"/>
    </source>
</evidence>
<dbReference type="EMBL" id="VUKA01000001">
    <property type="protein sequence ID" value="KAA2215122.1"/>
    <property type="molecule type" value="Genomic_DNA"/>
</dbReference>
<comment type="caution">
    <text evidence="2">The sequence shown here is derived from an EMBL/GenBank/DDBJ whole genome shotgun (WGS) entry which is preliminary data.</text>
</comment>
<accession>A0A5B2TKX7</accession>
<dbReference type="AlphaFoldDB" id="A0A5B2TKX7"/>
<proteinExistence type="predicted"/>
<evidence type="ECO:0000313" key="3">
    <source>
        <dbReference type="Proteomes" id="UP000322110"/>
    </source>
</evidence>
<reference evidence="2 3" key="1">
    <citation type="journal article" date="2015" name="Int. J. Syst. Evol. Microbiol.">
        <title>Roseomonas oryzae sp. nov., isolated from paddy rhizosphere soil.</title>
        <authorList>
            <person name="Ramaprasad E.V."/>
            <person name="Sasikala Ch."/>
            <person name="Ramana Ch.V."/>
        </authorList>
    </citation>
    <scope>NUCLEOTIDE SEQUENCE [LARGE SCALE GENOMIC DNA]</scope>
    <source>
        <strain evidence="2 3">KCTC 42542</strain>
    </source>
</reference>
<protein>
    <submittedName>
        <fullName evidence="2">Uncharacterized protein</fullName>
    </submittedName>
</protein>
<sequence>MAKDAMQNLKGLAEIDHGILKGGRGKASLSPWPGVPQAMEQGGRPAKTSGDDRLKRHNIENSLETFSLLKRLTVATSFSCLKVTIRSSTSFTNKSKTAPNIVSRLRFSGCLSAPEAAKAQQV</sequence>
<evidence type="ECO:0000256" key="1">
    <source>
        <dbReference type="SAM" id="MobiDB-lite"/>
    </source>
</evidence>
<keyword evidence="3" id="KW-1185">Reference proteome</keyword>
<feature type="region of interest" description="Disordered" evidence="1">
    <location>
        <begin position="24"/>
        <end position="56"/>
    </location>
</feature>
<organism evidence="2 3">
    <name type="scientific">Teichococcus oryzae</name>
    <dbReference type="NCBI Taxonomy" id="1608942"/>
    <lineage>
        <taxon>Bacteria</taxon>
        <taxon>Pseudomonadati</taxon>
        <taxon>Pseudomonadota</taxon>
        <taxon>Alphaproteobacteria</taxon>
        <taxon>Acetobacterales</taxon>
        <taxon>Roseomonadaceae</taxon>
        <taxon>Roseomonas</taxon>
    </lineage>
</organism>